<dbReference type="GO" id="GO:0006308">
    <property type="term" value="P:DNA catabolic process"/>
    <property type="evidence" value="ECO:0007669"/>
    <property type="project" value="UniProtKB-UniRule"/>
</dbReference>
<comment type="subunit">
    <text evidence="16">Interacts with EME1.</text>
</comment>
<dbReference type="PANTHER" id="PTHR13451">
    <property type="entry name" value="CLASS II CROSSOVER JUNCTION ENDONUCLEASE MUS81"/>
    <property type="match status" value="1"/>
</dbReference>
<dbReference type="InterPro" id="IPR047416">
    <property type="entry name" value="XPF_nuclease_Mus81"/>
</dbReference>
<keyword evidence="14" id="KW-0469">Meiosis</keyword>
<dbReference type="GO" id="GO:0000712">
    <property type="term" value="P:resolution of meiotic recombination intermediates"/>
    <property type="evidence" value="ECO:0007669"/>
    <property type="project" value="TreeGrafter"/>
</dbReference>
<dbReference type="InterPro" id="IPR033309">
    <property type="entry name" value="Mus81"/>
</dbReference>
<evidence type="ECO:0000256" key="10">
    <source>
        <dbReference type="ARBA" id="ARBA00022842"/>
    </source>
</evidence>
<dbReference type="CDD" id="cd21036">
    <property type="entry name" value="WH_MUS81"/>
    <property type="match status" value="1"/>
</dbReference>
<evidence type="ECO:0000256" key="1">
    <source>
        <dbReference type="ARBA" id="ARBA00001946"/>
    </source>
</evidence>
<dbReference type="InterPro" id="IPR011335">
    <property type="entry name" value="Restrct_endonuc-II-like"/>
</dbReference>
<dbReference type="GO" id="GO:0031573">
    <property type="term" value="P:mitotic intra-S DNA damage checkpoint signaling"/>
    <property type="evidence" value="ECO:0007669"/>
    <property type="project" value="TreeGrafter"/>
</dbReference>
<comment type="function">
    <text evidence="15 16">Interacts with EME1 to form a DNA structure-specific endonuclease with substrate preference for branched DNA structures with a 5'-end at the branch nick. Typical substrates include 3'-flap structures, D-loops, replication forks and nicked Holliday junctions. May be required in mitosis for the processing of stalled or collapsed replication fork intermediates. May be required in meiosis for the repair of meiosis-specific double strand breaks subsequent to single-end invasion (SEI).</text>
</comment>
<keyword evidence="12 16" id="KW-0234">DNA repair</keyword>
<evidence type="ECO:0000256" key="9">
    <source>
        <dbReference type="ARBA" id="ARBA00022801"/>
    </source>
</evidence>
<keyword evidence="20" id="KW-1185">Reference proteome</keyword>
<sequence length="550" mass="62016">MPKKPPCPNPLFKQWLYEWWQEEKDNASSKVGSDKMQHIYKKAYESMSKYPVPLASGQGAQVVQYIGEKIAERLDRKLQEHRRAAAGRPSASPPRSQTGSQYEEAAPPAKKPRKVSKKPYAPTYRSGAYALILALHNAGPDAYLAKKELIVAAGPLCDVSMDIAAAGSTYNYTGWSSMKNLVDKELILKSGGRTAPRFTLSGEGRELAKKLIGIEKRINEGGNTTVALSDHSETEPEGESDDDKFSGYGIPRGTGERAWSDFAPQSYEVAIVMDMREVKGRVDRDFFQNQFARMNLPFVTRSLELGDFTWIARRKGANGMVDDEIVLDYIIERKTLDDLVSSIKDGRYKEQKFRLNKSGAKVFYLVEQASFVLAEVFGLSGICTAVTQTQVRDGFFLKRTCSIEETAEYLASLTRTLAERFRGRDLYAVRATDIEPINFRAICEPLETRDSRRHYLTFEAFQMVHRKSKNLVLKDLWTKQVMTFRGVSAEKASVLVMTYPTMKSLLDAYDRCETAQQREKLLTTLGVSGRKAFGPVLSKRVFEIMCSEKY</sequence>
<dbReference type="SUPFAM" id="SSF52980">
    <property type="entry name" value="Restriction endonuclease-like"/>
    <property type="match status" value="1"/>
</dbReference>
<dbReference type="Proteomes" id="UP000269721">
    <property type="component" value="Unassembled WGS sequence"/>
</dbReference>
<evidence type="ECO:0000256" key="15">
    <source>
        <dbReference type="ARBA" id="ARBA00058015"/>
    </source>
</evidence>
<evidence type="ECO:0000256" key="5">
    <source>
        <dbReference type="ARBA" id="ARBA00022722"/>
    </source>
</evidence>
<evidence type="ECO:0000313" key="19">
    <source>
        <dbReference type="EMBL" id="RKO92748.1"/>
    </source>
</evidence>
<evidence type="ECO:0000256" key="17">
    <source>
        <dbReference type="SAM" id="MobiDB-lite"/>
    </source>
</evidence>
<dbReference type="InterPro" id="IPR006166">
    <property type="entry name" value="ERCC4_domain"/>
</dbReference>
<dbReference type="GO" id="GO:0003677">
    <property type="term" value="F:DNA binding"/>
    <property type="evidence" value="ECO:0007669"/>
    <property type="project" value="UniProtKB-UniRule"/>
</dbReference>
<keyword evidence="8 16" id="KW-0227">DNA damage</keyword>
<evidence type="ECO:0000256" key="16">
    <source>
        <dbReference type="RuleBase" id="RU369042"/>
    </source>
</evidence>
<feature type="compositionally biased region" description="Low complexity" evidence="17">
    <location>
        <begin position="86"/>
        <end position="96"/>
    </location>
</feature>
<evidence type="ECO:0000313" key="20">
    <source>
        <dbReference type="Proteomes" id="UP000269721"/>
    </source>
</evidence>
<evidence type="ECO:0000256" key="11">
    <source>
        <dbReference type="ARBA" id="ARBA00023172"/>
    </source>
</evidence>
<evidence type="ECO:0000256" key="4">
    <source>
        <dbReference type="ARBA" id="ARBA00017114"/>
    </source>
</evidence>
<dbReference type="Pfam" id="PF14716">
    <property type="entry name" value="HHH_8"/>
    <property type="match status" value="1"/>
</dbReference>
<dbReference type="GO" id="GO:0000727">
    <property type="term" value="P:double-strand break repair via break-induced replication"/>
    <property type="evidence" value="ECO:0007669"/>
    <property type="project" value="UniProtKB-UniRule"/>
</dbReference>
<evidence type="ECO:0000256" key="13">
    <source>
        <dbReference type="ARBA" id="ARBA00023242"/>
    </source>
</evidence>
<organism evidence="19 20">
    <name type="scientific">Blyttiomyces helicus</name>
    <dbReference type="NCBI Taxonomy" id="388810"/>
    <lineage>
        <taxon>Eukaryota</taxon>
        <taxon>Fungi</taxon>
        <taxon>Fungi incertae sedis</taxon>
        <taxon>Chytridiomycota</taxon>
        <taxon>Chytridiomycota incertae sedis</taxon>
        <taxon>Chytridiomycetes</taxon>
        <taxon>Chytridiomycetes incertae sedis</taxon>
        <taxon>Blyttiomyces</taxon>
    </lineage>
</organism>
<dbReference type="FunFam" id="3.40.50.10130:FF:000005">
    <property type="entry name" value="crossover junction endonuclease MUS81 isoform X1"/>
    <property type="match status" value="1"/>
</dbReference>
<dbReference type="GO" id="GO:0048476">
    <property type="term" value="C:Holliday junction resolvase complex"/>
    <property type="evidence" value="ECO:0007669"/>
    <property type="project" value="UniProtKB-UniRule"/>
</dbReference>
<name>A0A4P9WM54_9FUNG</name>
<dbReference type="OrthoDB" id="5963188at2759"/>
<dbReference type="CDD" id="cd20074">
    <property type="entry name" value="XPF_nuclease_Mus81"/>
    <property type="match status" value="1"/>
</dbReference>
<keyword evidence="13 16" id="KW-0539">Nucleus</keyword>
<evidence type="ECO:0000256" key="7">
    <source>
        <dbReference type="ARBA" id="ARBA00022759"/>
    </source>
</evidence>
<evidence type="ECO:0000256" key="8">
    <source>
        <dbReference type="ARBA" id="ARBA00022763"/>
    </source>
</evidence>
<evidence type="ECO:0000256" key="6">
    <source>
        <dbReference type="ARBA" id="ARBA00022723"/>
    </source>
</evidence>
<dbReference type="SUPFAM" id="SSF47802">
    <property type="entry name" value="DNA polymerase beta, N-terminal domain-like"/>
    <property type="match status" value="1"/>
</dbReference>
<evidence type="ECO:0000259" key="18">
    <source>
        <dbReference type="SMART" id="SM00891"/>
    </source>
</evidence>
<dbReference type="Pfam" id="PF02732">
    <property type="entry name" value="ERCC4"/>
    <property type="match status" value="1"/>
</dbReference>
<dbReference type="Gene3D" id="1.10.10.10">
    <property type="entry name" value="Winged helix-like DNA-binding domain superfamily/Winged helix DNA-binding domain"/>
    <property type="match status" value="1"/>
</dbReference>
<dbReference type="InterPro" id="IPR010996">
    <property type="entry name" value="HHH_MUS81"/>
</dbReference>
<comment type="similarity">
    <text evidence="3 16">Belongs to the XPF family.</text>
</comment>
<proteinExistence type="inferred from homology"/>
<evidence type="ECO:0000256" key="2">
    <source>
        <dbReference type="ARBA" id="ARBA00004123"/>
    </source>
</evidence>
<dbReference type="Pfam" id="PF21136">
    <property type="entry name" value="WHD_MUS81"/>
    <property type="match status" value="1"/>
</dbReference>
<dbReference type="Pfam" id="PF21292">
    <property type="entry name" value="EME1-MUS81_C"/>
    <property type="match status" value="1"/>
</dbReference>
<dbReference type="Gene3D" id="3.40.50.10130">
    <property type="match status" value="1"/>
</dbReference>
<gene>
    <name evidence="19" type="ORF">BDK51DRAFT_18436</name>
</gene>
<evidence type="ECO:0000256" key="3">
    <source>
        <dbReference type="ARBA" id="ARBA00010015"/>
    </source>
</evidence>
<feature type="region of interest" description="Disordered" evidence="17">
    <location>
        <begin position="223"/>
        <end position="247"/>
    </location>
</feature>
<dbReference type="GO" id="GO:0008821">
    <property type="term" value="F:crossover junction DNA endonuclease activity"/>
    <property type="evidence" value="ECO:0007669"/>
    <property type="project" value="UniProtKB-UniRule"/>
</dbReference>
<comment type="subcellular location">
    <subcellularLocation>
        <location evidence="2 16">Nucleus</location>
    </subcellularLocation>
</comment>
<dbReference type="AlphaFoldDB" id="A0A4P9WM54"/>
<accession>A0A4P9WM54</accession>
<dbReference type="Gene3D" id="1.10.150.110">
    <property type="entry name" value="DNA polymerase beta, N-terminal domain-like"/>
    <property type="match status" value="1"/>
</dbReference>
<evidence type="ECO:0000256" key="14">
    <source>
        <dbReference type="ARBA" id="ARBA00023254"/>
    </source>
</evidence>
<dbReference type="SMART" id="SM00891">
    <property type="entry name" value="ERCC4"/>
    <property type="match status" value="1"/>
</dbReference>
<keyword evidence="10 16" id="KW-0460">Magnesium</keyword>
<dbReference type="Gene3D" id="1.10.150.670">
    <property type="entry name" value="Crossover junction endonuclease EME1, DNA-binding domain"/>
    <property type="match status" value="1"/>
</dbReference>
<evidence type="ECO:0000256" key="12">
    <source>
        <dbReference type="ARBA" id="ARBA00023204"/>
    </source>
</evidence>
<dbReference type="EMBL" id="KZ994511">
    <property type="protein sequence ID" value="RKO92748.1"/>
    <property type="molecule type" value="Genomic_DNA"/>
</dbReference>
<dbReference type="PANTHER" id="PTHR13451:SF0">
    <property type="entry name" value="CROSSOVER JUNCTION ENDONUCLEASE MUS81"/>
    <property type="match status" value="1"/>
</dbReference>
<dbReference type="InterPro" id="IPR047417">
    <property type="entry name" value="WHD_MUS81"/>
</dbReference>
<keyword evidence="5 16" id="KW-0540">Nuclease</keyword>
<feature type="region of interest" description="Disordered" evidence="17">
    <location>
        <begin position="79"/>
        <end position="119"/>
    </location>
</feature>
<comment type="cofactor">
    <cofactor evidence="1 16">
        <name>Mg(2+)</name>
        <dbReference type="ChEBI" id="CHEBI:18420"/>
    </cofactor>
</comment>
<dbReference type="EC" id="3.1.22.-" evidence="16"/>
<protein>
    <recommendedName>
        <fullName evidence="4 16">Crossover junction endonuclease MUS81</fullName>
        <ecNumber evidence="16">3.1.22.-</ecNumber>
    </recommendedName>
</protein>
<feature type="domain" description="ERCC4" evidence="18">
    <location>
        <begin position="270"/>
        <end position="370"/>
    </location>
</feature>
<dbReference type="GO" id="GO:0048257">
    <property type="term" value="F:3'-flap endonuclease activity"/>
    <property type="evidence" value="ECO:0007669"/>
    <property type="project" value="TreeGrafter"/>
</dbReference>
<keyword evidence="11 16" id="KW-0233">DNA recombination</keyword>
<dbReference type="InterPro" id="IPR027421">
    <property type="entry name" value="DNA_pol_lamdba_lyase_dom_sf"/>
</dbReference>
<dbReference type="InterPro" id="IPR042530">
    <property type="entry name" value="EME1/EME2_C"/>
</dbReference>
<keyword evidence="9 16" id="KW-0378">Hydrolase</keyword>
<dbReference type="GO" id="GO:0046872">
    <property type="term" value="F:metal ion binding"/>
    <property type="evidence" value="ECO:0007669"/>
    <property type="project" value="UniProtKB-UniRule"/>
</dbReference>
<keyword evidence="7 16" id="KW-0255">Endonuclease</keyword>
<dbReference type="GO" id="GO:0005634">
    <property type="term" value="C:nucleus"/>
    <property type="evidence" value="ECO:0007669"/>
    <property type="project" value="UniProtKB-SubCell"/>
</dbReference>
<dbReference type="InterPro" id="IPR036388">
    <property type="entry name" value="WH-like_DNA-bd_sf"/>
</dbReference>
<reference evidence="20" key="1">
    <citation type="journal article" date="2018" name="Nat. Microbiol.">
        <title>Leveraging single-cell genomics to expand the fungal tree of life.</title>
        <authorList>
            <person name="Ahrendt S.R."/>
            <person name="Quandt C.A."/>
            <person name="Ciobanu D."/>
            <person name="Clum A."/>
            <person name="Salamov A."/>
            <person name="Andreopoulos B."/>
            <person name="Cheng J.F."/>
            <person name="Woyke T."/>
            <person name="Pelin A."/>
            <person name="Henrissat B."/>
            <person name="Reynolds N.K."/>
            <person name="Benny G.L."/>
            <person name="Smith M.E."/>
            <person name="James T.Y."/>
            <person name="Grigoriev I.V."/>
        </authorList>
    </citation>
    <scope>NUCLEOTIDE SEQUENCE [LARGE SCALE GENOMIC DNA]</scope>
</reference>
<keyword evidence="6 16" id="KW-0479">Metal-binding</keyword>